<dbReference type="RefSeq" id="WP_168442677.1">
    <property type="nucleotide sequence ID" value="NZ_CAAHFG010000004.1"/>
</dbReference>
<accession>A0A6C2UCM2</accession>
<dbReference type="EMBL" id="CAAHFG010000004">
    <property type="protein sequence ID" value="VGO17327.1"/>
    <property type="molecule type" value="Genomic_DNA"/>
</dbReference>
<dbReference type="AlphaFoldDB" id="A0A6C2UCM2"/>
<feature type="region of interest" description="Disordered" evidence="1">
    <location>
        <begin position="38"/>
        <end position="58"/>
    </location>
</feature>
<evidence type="ECO:0000313" key="3">
    <source>
        <dbReference type="EMBL" id="VGO17327.1"/>
    </source>
</evidence>
<evidence type="ECO:0008006" key="5">
    <source>
        <dbReference type="Google" id="ProtNLM"/>
    </source>
</evidence>
<feature type="signal peptide" evidence="2">
    <location>
        <begin position="1"/>
        <end position="23"/>
    </location>
</feature>
<evidence type="ECO:0000256" key="1">
    <source>
        <dbReference type="SAM" id="MobiDB-lite"/>
    </source>
</evidence>
<keyword evidence="2" id="KW-0732">Signal</keyword>
<evidence type="ECO:0000256" key="2">
    <source>
        <dbReference type="SAM" id="SignalP"/>
    </source>
</evidence>
<dbReference type="PROSITE" id="PS51257">
    <property type="entry name" value="PROKAR_LIPOPROTEIN"/>
    <property type="match status" value="1"/>
</dbReference>
<feature type="chain" id="PRO_5025666716" description="Lipoprotein" evidence="2">
    <location>
        <begin position="24"/>
        <end position="58"/>
    </location>
</feature>
<proteinExistence type="predicted"/>
<dbReference type="Proteomes" id="UP000366872">
    <property type="component" value="Unassembled WGS sequence"/>
</dbReference>
<reference evidence="3 4" key="1">
    <citation type="submission" date="2019-04" db="EMBL/GenBank/DDBJ databases">
        <authorList>
            <person name="Van Vliet M D."/>
        </authorList>
    </citation>
    <scope>NUCLEOTIDE SEQUENCE [LARGE SCALE GENOMIC DNA]</scope>
    <source>
        <strain evidence="3 4">F1</strain>
    </source>
</reference>
<sequence length="58" mass="6341">MKQTAFILLAATVSILIAGCATTDDGYVDDQEYSNMPWNTPQQWEGSRSVPGLSGQNY</sequence>
<protein>
    <recommendedName>
        <fullName evidence="5">Lipoprotein</fullName>
    </recommendedName>
</protein>
<evidence type="ECO:0000313" key="4">
    <source>
        <dbReference type="Proteomes" id="UP000366872"/>
    </source>
</evidence>
<keyword evidence="4" id="KW-1185">Reference proteome</keyword>
<organism evidence="3 4">
    <name type="scientific">Pontiella desulfatans</name>
    <dbReference type="NCBI Taxonomy" id="2750659"/>
    <lineage>
        <taxon>Bacteria</taxon>
        <taxon>Pseudomonadati</taxon>
        <taxon>Kiritimatiellota</taxon>
        <taxon>Kiritimatiellia</taxon>
        <taxon>Kiritimatiellales</taxon>
        <taxon>Pontiellaceae</taxon>
        <taxon>Pontiella</taxon>
    </lineage>
</organism>
<gene>
    <name evidence="3" type="ORF">PDESU_05923</name>
</gene>
<name>A0A6C2UCM2_PONDE</name>